<name>A0A1H8VLW5_9GAMM</name>
<gene>
    <name evidence="1" type="ORF">SAMN04488052_11373</name>
</gene>
<keyword evidence="2" id="KW-1185">Reference proteome</keyword>
<dbReference type="Proteomes" id="UP000199657">
    <property type="component" value="Unassembled WGS sequence"/>
</dbReference>
<dbReference type="RefSeq" id="WP_091646256.1">
    <property type="nucleotide sequence ID" value="NZ_FOEG01000013.1"/>
</dbReference>
<evidence type="ECO:0000313" key="2">
    <source>
        <dbReference type="Proteomes" id="UP000199657"/>
    </source>
</evidence>
<proteinExistence type="predicted"/>
<dbReference type="STRING" id="406100.SAMN04488052_11373"/>
<protein>
    <recommendedName>
        <fullName evidence="3">DUF432 domain-containing protein</fullName>
    </recommendedName>
</protein>
<reference evidence="1 2" key="1">
    <citation type="submission" date="2016-10" db="EMBL/GenBank/DDBJ databases">
        <authorList>
            <person name="de Groot N.N."/>
        </authorList>
    </citation>
    <scope>NUCLEOTIDE SEQUENCE [LARGE SCALE GENOMIC DNA]</scope>
    <source>
        <strain evidence="1 2">CGMCC 1.6291</strain>
    </source>
</reference>
<sequence>MTERLRPDAWVGDFSVPVDTTLALDVGPLSLTIHRSPMEWMLRHKSDGDLYADTVTLDRREEVRNETADRKEHRFVLAGDSPDLTISVRLPDRGIVSRPLTPLSIPSGETVRLYLSYPLWVVVSAGEPRRQMIEFPSVRLSDTWFGDNTREGVICYATRSRCRLNLADHPNLPNRATTPLVIRNHGDDTLLLDRVRLPVSTLSLYRDGDGRFWSEEVTLTRRADGGLADLELGRGAPAEAPGAARIAEPREVPQRNTLVRAFSALF</sequence>
<dbReference type="EMBL" id="FOEG01000013">
    <property type="protein sequence ID" value="SEP16303.1"/>
    <property type="molecule type" value="Genomic_DNA"/>
</dbReference>
<accession>A0A1H8VLW5</accession>
<dbReference type="OrthoDB" id="6695259at2"/>
<evidence type="ECO:0000313" key="1">
    <source>
        <dbReference type="EMBL" id="SEP16303.1"/>
    </source>
</evidence>
<organism evidence="1 2">
    <name type="scientific">Aquisalimonas asiatica</name>
    <dbReference type="NCBI Taxonomy" id="406100"/>
    <lineage>
        <taxon>Bacteria</taxon>
        <taxon>Pseudomonadati</taxon>
        <taxon>Pseudomonadota</taxon>
        <taxon>Gammaproteobacteria</taxon>
        <taxon>Chromatiales</taxon>
        <taxon>Ectothiorhodospiraceae</taxon>
        <taxon>Aquisalimonas</taxon>
    </lineage>
</organism>
<dbReference type="AlphaFoldDB" id="A0A1H8VLW5"/>
<evidence type="ECO:0008006" key="3">
    <source>
        <dbReference type="Google" id="ProtNLM"/>
    </source>
</evidence>